<comment type="catalytic activity">
    <reaction evidence="10">
        <text>3'-dephospho-CoA + ATP = ADP + CoA + H(+)</text>
        <dbReference type="Rhea" id="RHEA:18245"/>
        <dbReference type="ChEBI" id="CHEBI:15378"/>
        <dbReference type="ChEBI" id="CHEBI:30616"/>
        <dbReference type="ChEBI" id="CHEBI:57287"/>
        <dbReference type="ChEBI" id="CHEBI:57328"/>
        <dbReference type="ChEBI" id="CHEBI:456216"/>
        <dbReference type="EC" id="2.7.1.24"/>
    </reaction>
</comment>
<dbReference type="PROSITE" id="PS51219">
    <property type="entry name" value="DPCK"/>
    <property type="match status" value="1"/>
</dbReference>
<protein>
    <recommendedName>
        <fullName evidence="10 11">Dephospho-CoA kinase</fullName>
        <ecNumber evidence="10 11">2.7.1.24</ecNumber>
    </recommendedName>
    <alternativeName>
        <fullName evidence="10">Dephosphocoenzyme A kinase</fullName>
    </alternativeName>
</protein>
<dbReference type="GO" id="GO:0008033">
    <property type="term" value="P:tRNA processing"/>
    <property type="evidence" value="ECO:0007669"/>
    <property type="project" value="UniProtKB-KW"/>
</dbReference>
<evidence type="ECO:0000256" key="11">
    <source>
        <dbReference type="NCBIfam" id="TIGR00152"/>
    </source>
</evidence>
<reference evidence="13" key="2">
    <citation type="journal article" date="2021" name="PeerJ">
        <title>Extensive microbial diversity within the chicken gut microbiome revealed by metagenomics and culture.</title>
        <authorList>
            <person name="Gilroy R."/>
            <person name="Ravi A."/>
            <person name="Getino M."/>
            <person name="Pursley I."/>
            <person name="Horton D.L."/>
            <person name="Alikhan N.F."/>
            <person name="Baker D."/>
            <person name="Gharbi K."/>
            <person name="Hall N."/>
            <person name="Watson M."/>
            <person name="Adriaenssens E.M."/>
            <person name="Foster-Nyarko E."/>
            <person name="Jarju S."/>
            <person name="Secka A."/>
            <person name="Antonio M."/>
            <person name="Oren A."/>
            <person name="Chaudhuri R.R."/>
            <person name="La Ragione R."/>
            <person name="Hildebrand F."/>
            <person name="Pallen M.J."/>
        </authorList>
    </citation>
    <scope>NUCLEOTIDE SEQUENCE</scope>
    <source>
        <strain evidence="13">ChiHjej10B9-9673</strain>
    </source>
</reference>
<keyword evidence="5" id="KW-0819">tRNA processing</keyword>
<dbReference type="NCBIfam" id="TIGR00057">
    <property type="entry name" value="L-threonylcarbamoyladenylate synthase"/>
    <property type="match status" value="1"/>
</dbReference>
<dbReference type="InterPro" id="IPR027417">
    <property type="entry name" value="P-loop_NTPase"/>
</dbReference>
<keyword evidence="8 10" id="KW-0067">ATP-binding</keyword>
<proteinExistence type="inferred from homology"/>
<evidence type="ECO:0000256" key="6">
    <source>
        <dbReference type="ARBA" id="ARBA00022695"/>
    </source>
</evidence>
<comment type="similarity">
    <text evidence="10">Belongs to the CoaE family.</text>
</comment>
<evidence type="ECO:0000256" key="10">
    <source>
        <dbReference type="HAMAP-Rule" id="MF_00376"/>
    </source>
</evidence>
<feature type="binding site" evidence="10">
    <location>
        <begin position="217"/>
        <end position="222"/>
    </location>
    <ligand>
        <name>ATP</name>
        <dbReference type="ChEBI" id="CHEBI:30616"/>
    </ligand>
</feature>
<evidence type="ECO:0000256" key="4">
    <source>
        <dbReference type="ARBA" id="ARBA00022679"/>
    </source>
</evidence>
<dbReference type="EC" id="2.7.1.24" evidence="10 11"/>
<evidence type="ECO:0000259" key="12">
    <source>
        <dbReference type="PROSITE" id="PS51163"/>
    </source>
</evidence>
<evidence type="ECO:0000313" key="13">
    <source>
        <dbReference type="EMBL" id="HIS67522.1"/>
    </source>
</evidence>
<evidence type="ECO:0000313" key="14">
    <source>
        <dbReference type="Proteomes" id="UP000824001"/>
    </source>
</evidence>
<evidence type="ECO:0000256" key="8">
    <source>
        <dbReference type="ARBA" id="ARBA00022840"/>
    </source>
</evidence>
<dbReference type="GO" id="GO:0004140">
    <property type="term" value="F:dephospho-CoA kinase activity"/>
    <property type="evidence" value="ECO:0007669"/>
    <property type="project" value="UniProtKB-UniRule"/>
</dbReference>
<dbReference type="Pfam" id="PF01121">
    <property type="entry name" value="CoaE"/>
    <property type="match status" value="1"/>
</dbReference>
<dbReference type="GO" id="GO:0061710">
    <property type="term" value="F:L-threonylcarbamoyladenylate synthase"/>
    <property type="evidence" value="ECO:0007669"/>
    <property type="project" value="UniProtKB-EC"/>
</dbReference>
<comment type="similarity">
    <text evidence="2">Belongs to the SUA5 family.</text>
</comment>
<keyword evidence="7 10" id="KW-0547">Nucleotide-binding</keyword>
<dbReference type="Proteomes" id="UP000824001">
    <property type="component" value="Unassembled WGS sequence"/>
</dbReference>
<keyword evidence="10" id="KW-0418">Kinase</keyword>
<keyword evidence="3 10" id="KW-0963">Cytoplasm</keyword>
<evidence type="ECO:0000256" key="9">
    <source>
        <dbReference type="ARBA" id="ARBA00048366"/>
    </source>
</evidence>
<dbReference type="PANTHER" id="PTHR17490:SF16">
    <property type="entry name" value="THREONYLCARBAMOYL-AMP SYNTHASE"/>
    <property type="match status" value="1"/>
</dbReference>
<comment type="function">
    <text evidence="10">Catalyzes the phosphorylation of the 3'-hydroxyl group of dephosphocoenzyme A to form coenzyme A.</text>
</comment>
<dbReference type="InterPro" id="IPR001977">
    <property type="entry name" value="Depp_CoAkinase"/>
</dbReference>
<reference evidence="13" key="1">
    <citation type="submission" date="2020-10" db="EMBL/GenBank/DDBJ databases">
        <authorList>
            <person name="Gilroy R."/>
        </authorList>
    </citation>
    <scope>NUCLEOTIDE SEQUENCE</scope>
    <source>
        <strain evidence="13">ChiHjej10B9-9673</strain>
    </source>
</reference>
<keyword evidence="4 10" id="KW-0808">Transferase</keyword>
<dbReference type="PANTHER" id="PTHR17490">
    <property type="entry name" value="SUA5"/>
    <property type="match status" value="1"/>
</dbReference>
<evidence type="ECO:0000256" key="3">
    <source>
        <dbReference type="ARBA" id="ARBA00022490"/>
    </source>
</evidence>
<dbReference type="SUPFAM" id="SSF52540">
    <property type="entry name" value="P-loop containing nucleoside triphosphate hydrolases"/>
    <property type="match status" value="1"/>
</dbReference>
<dbReference type="Gene3D" id="3.90.870.10">
    <property type="entry name" value="DHBP synthase"/>
    <property type="match status" value="1"/>
</dbReference>
<dbReference type="NCBIfam" id="TIGR00152">
    <property type="entry name" value="dephospho-CoA kinase"/>
    <property type="match status" value="1"/>
</dbReference>
<evidence type="ECO:0000256" key="2">
    <source>
        <dbReference type="ARBA" id="ARBA00007663"/>
    </source>
</evidence>
<dbReference type="Pfam" id="PF01300">
    <property type="entry name" value="Sua5_yciO_yrdC"/>
    <property type="match status" value="1"/>
</dbReference>
<dbReference type="GO" id="GO:0000049">
    <property type="term" value="F:tRNA binding"/>
    <property type="evidence" value="ECO:0007669"/>
    <property type="project" value="TreeGrafter"/>
</dbReference>
<dbReference type="AlphaFoldDB" id="A0A9D1JVT2"/>
<dbReference type="SUPFAM" id="SSF55821">
    <property type="entry name" value="YrdC/RibB"/>
    <property type="match status" value="1"/>
</dbReference>
<evidence type="ECO:0000256" key="5">
    <source>
        <dbReference type="ARBA" id="ARBA00022694"/>
    </source>
</evidence>
<dbReference type="GO" id="GO:0005524">
    <property type="term" value="F:ATP binding"/>
    <property type="evidence" value="ECO:0007669"/>
    <property type="project" value="UniProtKB-UniRule"/>
</dbReference>
<keyword evidence="10" id="KW-0173">Coenzyme A biosynthesis</keyword>
<evidence type="ECO:0000256" key="1">
    <source>
        <dbReference type="ARBA" id="ARBA00004496"/>
    </source>
</evidence>
<comment type="caution">
    <text evidence="13">The sequence shown here is derived from an EMBL/GenBank/DDBJ whole genome shotgun (WGS) entry which is preliminary data.</text>
</comment>
<accession>A0A9D1JVT2</accession>
<comment type="catalytic activity">
    <reaction evidence="9">
        <text>L-threonine + hydrogencarbonate + ATP = L-threonylcarbamoyladenylate + diphosphate + H2O</text>
        <dbReference type="Rhea" id="RHEA:36407"/>
        <dbReference type="ChEBI" id="CHEBI:15377"/>
        <dbReference type="ChEBI" id="CHEBI:17544"/>
        <dbReference type="ChEBI" id="CHEBI:30616"/>
        <dbReference type="ChEBI" id="CHEBI:33019"/>
        <dbReference type="ChEBI" id="CHEBI:57926"/>
        <dbReference type="ChEBI" id="CHEBI:73682"/>
        <dbReference type="EC" id="2.7.7.87"/>
    </reaction>
</comment>
<keyword evidence="6" id="KW-0548">Nucleotidyltransferase</keyword>
<dbReference type="EMBL" id="DVJK01000232">
    <property type="protein sequence ID" value="HIS67522.1"/>
    <property type="molecule type" value="Genomic_DNA"/>
</dbReference>
<dbReference type="InterPro" id="IPR017945">
    <property type="entry name" value="DHBP_synth_RibB-like_a/b_dom"/>
</dbReference>
<dbReference type="GO" id="GO:0003725">
    <property type="term" value="F:double-stranded RNA binding"/>
    <property type="evidence" value="ECO:0007669"/>
    <property type="project" value="InterPro"/>
</dbReference>
<dbReference type="InterPro" id="IPR006070">
    <property type="entry name" value="Sua5-like_dom"/>
</dbReference>
<gene>
    <name evidence="10" type="primary">coaE</name>
    <name evidence="13" type="ORF">IAC18_08145</name>
</gene>
<name>A0A9D1JVT2_9FIRM</name>
<sequence>MKTELIGAAGIGRAAEIIARGGLVAVPTETVYGLAANGLDAAAVERIYAVKGRPEVKPLSLMVHGPEAMERCWRETPAQARSLAAEFWPGPLTIIGESAESIPSIVRAGGSTVGLRCPDHPLTLELLQKCALPLAAPSANPSGAPSPKTAAQVLEYFDGKIDAVIDGGECGIGTESTIISLAGAPFKILRPGALDTEEISARLAADMYIVGLTGGSGTGKTTALEVLRDMGALCIDADELYHELTRTSAEMKAELIGRFGPVYDGDTLDRKALGGLVFSDAAALGELNAITHKYVSREIKRLLRDFAMSGGALAAIDAVGIFEGGADALCAAVFGVLAPEGLRCERIMAREGISREYALKRIRAQRPDEYYKDVCTAVLVNDGTREEFAAECKAAFTEAIRNGRKERLSRRALL</sequence>
<dbReference type="HAMAP" id="MF_00376">
    <property type="entry name" value="Dephospho_CoA_kinase"/>
    <property type="match status" value="1"/>
</dbReference>
<dbReference type="GO" id="GO:0006450">
    <property type="term" value="P:regulation of translational fidelity"/>
    <property type="evidence" value="ECO:0007669"/>
    <property type="project" value="TreeGrafter"/>
</dbReference>
<dbReference type="InterPro" id="IPR050156">
    <property type="entry name" value="TC-AMP_synthase_SUA5"/>
</dbReference>
<comment type="pathway">
    <text evidence="10">Cofactor biosynthesis; coenzyme A biosynthesis; CoA from (R)-pantothenate: step 5/5.</text>
</comment>
<organism evidence="13 14">
    <name type="scientific">Candidatus Scatomorpha merdipullorum</name>
    <dbReference type="NCBI Taxonomy" id="2840927"/>
    <lineage>
        <taxon>Bacteria</taxon>
        <taxon>Bacillati</taxon>
        <taxon>Bacillota</taxon>
        <taxon>Clostridia</taxon>
        <taxon>Eubacteriales</taxon>
        <taxon>Candidatus Scatomorpha</taxon>
    </lineage>
</organism>
<dbReference type="GO" id="GO:0005737">
    <property type="term" value="C:cytoplasm"/>
    <property type="evidence" value="ECO:0007669"/>
    <property type="project" value="UniProtKB-SubCell"/>
</dbReference>
<dbReference type="PROSITE" id="PS51163">
    <property type="entry name" value="YRDC"/>
    <property type="match status" value="1"/>
</dbReference>
<feature type="domain" description="YrdC-like" evidence="12">
    <location>
        <begin position="8"/>
        <end position="194"/>
    </location>
</feature>
<dbReference type="GO" id="GO:0015937">
    <property type="term" value="P:coenzyme A biosynthetic process"/>
    <property type="evidence" value="ECO:0007669"/>
    <property type="project" value="UniProtKB-UniRule"/>
</dbReference>
<evidence type="ECO:0000256" key="7">
    <source>
        <dbReference type="ARBA" id="ARBA00022741"/>
    </source>
</evidence>
<dbReference type="Gene3D" id="3.40.50.300">
    <property type="entry name" value="P-loop containing nucleotide triphosphate hydrolases"/>
    <property type="match status" value="1"/>
</dbReference>
<dbReference type="CDD" id="cd02022">
    <property type="entry name" value="DPCK"/>
    <property type="match status" value="1"/>
</dbReference>
<comment type="subcellular location">
    <subcellularLocation>
        <location evidence="1 10">Cytoplasm</location>
    </subcellularLocation>
</comment>